<name>A0A5J4VZZ5_9EUKA</name>
<dbReference type="AlphaFoldDB" id="A0A5J4VZZ5"/>
<evidence type="ECO:0000313" key="1">
    <source>
        <dbReference type="EMBL" id="KAA6387816.1"/>
    </source>
</evidence>
<dbReference type="Proteomes" id="UP000324800">
    <property type="component" value="Unassembled WGS sequence"/>
</dbReference>
<protein>
    <submittedName>
        <fullName evidence="1">Uncharacterized protein</fullName>
    </submittedName>
</protein>
<comment type="caution">
    <text evidence="1">The sequence shown here is derived from an EMBL/GenBank/DDBJ whole genome shotgun (WGS) entry which is preliminary data.</text>
</comment>
<gene>
    <name evidence="1" type="ORF">EZS28_016660</name>
</gene>
<reference evidence="1 2" key="1">
    <citation type="submission" date="2019-03" db="EMBL/GenBank/DDBJ databases">
        <title>Single cell metagenomics reveals metabolic interactions within the superorganism composed of flagellate Streblomastix strix and complex community of Bacteroidetes bacteria on its surface.</title>
        <authorList>
            <person name="Treitli S.C."/>
            <person name="Kolisko M."/>
            <person name="Husnik F."/>
            <person name="Keeling P."/>
            <person name="Hampl V."/>
        </authorList>
    </citation>
    <scope>NUCLEOTIDE SEQUENCE [LARGE SCALE GENOMIC DNA]</scope>
    <source>
        <strain evidence="1">ST1C</strain>
    </source>
</reference>
<dbReference type="EMBL" id="SNRW01004229">
    <property type="protein sequence ID" value="KAA6387816.1"/>
    <property type="molecule type" value="Genomic_DNA"/>
</dbReference>
<proteinExistence type="predicted"/>
<sequence>MLPYYNDIIYISQDQSISADSKKCGRVSLPCVTLSYAEGKVLTPEWTADTVPQDRTGAQQINYTFVVFQGIEVTAPFETEADNVVIRGAFPDEYQFATQRAILIFKGNGQIICSDLAQCCAYRRF</sequence>
<organism evidence="1 2">
    <name type="scientific">Streblomastix strix</name>
    <dbReference type="NCBI Taxonomy" id="222440"/>
    <lineage>
        <taxon>Eukaryota</taxon>
        <taxon>Metamonada</taxon>
        <taxon>Preaxostyla</taxon>
        <taxon>Oxymonadida</taxon>
        <taxon>Streblomastigidae</taxon>
        <taxon>Streblomastix</taxon>
    </lineage>
</organism>
<evidence type="ECO:0000313" key="2">
    <source>
        <dbReference type="Proteomes" id="UP000324800"/>
    </source>
</evidence>
<accession>A0A5J4VZZ5</accession>